<dbReference type="InterPro" id="IPR008927">
    <property type="entry name" value="6-PGluconate_DH-like_C_sf"/>
</dbReference>
<dbReference type="OrthoDB" id="8650434at2"/>
<dbReference type="InterPro" id="IPR037108">
    <property type="entry name" value="TM1727-like_C_sf"/>
</dbReference>
<protein>
    <submittedName>
        <fullName evidence="4">Putative short-subunit dehydrogenase-like oxidoreductase (DUF2520 family)</fullName>
    </submittedName>
</protein>
<dbReference type="Proteomes" id="UP000278440">
    <property type="component" value="Unassembled WGS sequence"/>
</dbReference>
<dbReference type="InterPro" id="IPR019665">
    <property type="entry name" value="OxRdtase/DH_put_Rossmann_dom"/>
</dbReference>
<evidence type="ECO:0000313" key="3">
    <source>
        <dbReference type="EMBL" id="MBB2986223.1"/>
    </source>
</evidence>
<dbReference type="PANTHER" id="PTHR40459">
    <property type="entry name" value="CONSERVED HYPOTHETICAL ALANINE AND LEUCINE RICH PROTEIN"/>
    <property type="match status" value="1"/>
</dbReference>
<dbReference type="Gene3D" id="1.10.1040.20">
    <property type="entry name" value="ProC-like, C-terminal domain"/>
    <property type="match status" value="1"/>
</dbReference>
<accession>A0A495Y1E2</accession>
<evidence type="ECO:0000259" key="1">
    <source>
        <dbReference type="Pfam" id="PF10727"/>
    </source>
</evidence>
<dbReference type="Pfam" id="PF10728">
    <property type="entry name" value="DUF2520"/>
    <property type="match status" value="1"/>
</dbReference>
<comment type="caution">
    <text evidence="4">The sequence shown here is derived from an EMBL/GenBank/DDBJ whole genome shotgun (WGS) entry which is preliminary data.</text>
</comment>
<dbReference type="PANTHER" id="PTHR40459:SF1">
    <property type="entry name" value="CONSERVED HYPOTHETICAL ALANINE AND LEUCINE RICH PROTEIN"/>
    <property type="match status" value="1"/>
</dbReference>
<dbReference type="EMBL" id="JACHVT010000003">
    <property type="protein sequence ID" value="MBB2986223.1"/>
    <property type="molecule type" value="Genomic_DNA"/>
</dbReference>
<feature type="domain" description="DUF2520" evidence="2">
    <location>
        <begin position="144"/>
        <end position="270"/>
    </location>
</feature>
<dbReference type="Proteomes" id="UP000590811">
    <property type="component" value="Unassembled WGS sequence"/>
</dbReference>
<dbReference type="AlphaFoldDB" id="A0A495Y1E2"/>
<dbReference type="EMBL" id="RBXT01000001">
    <property type="protein sequence ID" value="RKT78974.1"/>
    <property type="molecule type" value="Genomic_DNA"/>
</dbReference>
<organism evidence="4 5">
    <name type="scientific">Terracoccus luteus</name>
    <dbReference type="NCBI Taxonomy" id="53356"/>
    <lineage>
        <taxon>Bacteria</taxon>
        <taxon>Bacillati</taxon>
        <taxon>Actinomycetota</taxon>
        <taxon>Actinomycetes</taxon>
        <taxon>Micrococcales</taxon>
        <taxon>Intrasporangiaceae</taxon>
        <taxon>Terracoccus</taxon>
    </lineage>
</organism>
<gene>
    <name evidence="4" type="ORF">DFJ68_2428</name>
    <name evidence="3" type="ORF">FHW14_001377</name>
</gene>
<dbReference type="SUPFAM" id="SSF48179">
    <property type="entry name" value="6-phosphogluconate dehydrogenase C-terminal domain-like"/>
    <property type="match status" value="1"/>
</dbReference>
<evidence type="ECO:0000313" key="6">
    <source>
        <dbReference type="Proteomes" id="UP000590811"/>
    </source>
</evidence>
<dbReference type="RefSeq" id="WP_121033539.1">
    <property type="nucleotide sequence ID" value="NZ_JACHVT010000003.1"/>
</dbReference>
<sequence length="302" mass="30528">MTSPHDRPARFDVGVVGSGRVGAVLGAALRAAGHHVRAVSAVSEASLERAATLLPGVPVRPVPDVVSGAHLVLLAVPDDALGELVSGLAATGTFTPGQLVVHTSGTHGTEVLAPAAAADVVPLALHPVMTFTGTAVDLDRLVDCCFGVTTVDVARPLAEALVIEMGGEPVWVPEDARETYATALTHGADHLVTLVAQSMQLLAAAGIDDPARVLEPLLQAALANTLQGGDGALTGPVSRGDAGTVSGHVAALRRVAPDVSPAYLALARATAQRALLSGRLKPSAAEPLLELLAPGRPDEESA</sequence>
<keyword evidence="5" id="KW-1185">Reference proteome</keyword>
<dbReference type="Gene3D" id="3.40.50.720">
    <property type="entry name" value="NAD(P)-binding Rossmann-like Domain"/>
    <property type="match status" value="1"/>
</dbReference>
<reference evidence="3 6" key="2">
    <citation type="submission" date="2020-08" db="EMBL/GenBank/DDBJ databases">
        <title>Genomic Encyclopedia of Type Strains, Phase IV (KMG-V): Genome sequencing to study the core and pangenomes of soil and plant-associated prokaryotes.</title>
        <authorList>
            <person name="Whitman W."/>
        </authorList>
    </citation>
    <scope>NUCLEOTIDE SEQUENCE [LARGE SCALE GENOMIC DNA]</scope>
    <source>
        <strain evidence="3 6">B3ACCR2</strain>
    </source>
</reference>
<dbReference type="InterPro" id="IPR018931">
    <property type="entry name" value="DUF2520"/>
</dbReference>
<evidence type="ECO:0000259" key="2">
    <source>
        <dbReference type="Pfam" id="PF10728"/>
    </source>
</evidence>
<proteinExistence type="predicted"/>
<dbReference type="InterPro" id="IPR036291">
    <property type="entry name" value="NAD(P)-bd_dom_sf"/>
</dbReference>
<evidence type="ECO:0000313" key="5">
    <source>
        <dbReference type="Proteomes" id="UP000278440"/>
    </source>
</evidence>
<evidence type="ECO:0000313" key="4">
    <source>
        <dbReference type="EMBL" id="RKT78974.1"/>
    </source>
</evidence>
<name>A0A495Y1E2_9MICO</name>
<dbReference type="SUPFAM" id="SSF51735">
    <property type="entry name" value="NAD(P)-binding Rossmann-fold domains"/>
    <property type="match status" value="1"/>
</dbReference>
<feature type="domain" description="Putative oxidoreductase/dehydrogenase Rossmann-like" evidence="1">
    <location>
        <begin position="6"/>
        <end position="127"/>
    </location>
</feature>
<dbReference type="Pfam" id="PF10727">
    <property type="entry name" value="Rossmann-like"/>
    <property type="match status" value="1"/>
</dbReference>
<reference evidence="4 5" key="1">
    <citation type="submission" date="2018-10" db="EMBL/GenBank/DDBJ databases">
        <title>Sequencing the genomes of 1000 actinobacteria strains.</title>
        <authorList>
            <person name="Klenk H.-P."/>
        </authorList>
    </citation>
    <scope>NUCLEOTIDE SEQUENCE [LARGE SCALE GENOMIC DNA]</scope>
    <source>
        <strain evidence="4 5">DSM 44267</strain>
    </source>
</reference>